<keyword evidence="3" id="KW-1185">Reference proteome</keyword>
<evidence type="ECO:0000313" key="3">
    <source>
        <dbReference type="Proteomes" id="UP000199054"/>
    </source>
</evidence>
<accession>A0A1H8PLQ5</accession>
<dbReference type="AlphaFoldDB" id="A0A1H8PLQ5"/>
<proteinExistence type="predicted"/>
<keyword evidence="1" id="KW-0472">Membrane</keyword>
<reference evidence="2 3" key="1">
    <citation type="submission" date="2016-10" db="EMBL/GenBank/DDBJ databases">
        <authorList>
            <person name="de Groot N.N."/>
        </authorList>
    </citation>
    <scope>NUCLEOTIDE SEQUENCE [LARGE SCALE GENOMIC DNA]</scope>
    <source>
        <strain evidence="2 3">DSM 8512</strain>
    </source>
</reference>
<dbReference type="CDD" id="cd20686">
    <property type="entry name" value="CdiA-CT_Ec-like"/>
    <property type="match status" value="1"/>
</dbReference>
<organism evidence="2 3">
    <name type="scientific">Paracoccus alcaliphilus</name>
    <dbReference type="NCBI Taxonomy" id="34002"/>
    <lineage>
        <taxon>Bacteria</taxon>
        <taxon>Pseudomonadati</taxon>
        <taxon>Pseudomonadota</taxon>
        <taxon>Alphaproteobacteria</taxon>
        <taxon>Rhodobacterales</taxon>
        <taxon>Paracoccaceae</taxon>
        <taxon>Paracoccus</taxon>
    </lineage>
</organism>
<keyword evidence="1" id="KW-1133">Transmembrane helix</keyword>
<protein>
    <submittedName>
        <fullName evidence="2">EndoU nuclease</fullName>
    </submittedName>
</protein>
<evidence type="ECO:0000313" key="2">
    <source>
        <dbReference type="EMBL" id="SEO42880.1"/>
    </source>
</evidence>
<dbReference type="OrthoDB" id="7766386at2"/>
<gene>
    <name evidence="2" type="ORF">SAMN04489859_11042</name>
</gene>
<sequence>MSPRHQPPNPSEVAIRSERSAYAEAIPPGDVTASCRGPVRVCAVYDDHWRTPVTMAPVWITDRSGVVLAGGARTQGLPSFGMQDGDEIDGVRPELGTLLFSDALRGAVGAELRPEPDAAAQVASLEAQILEELRAFTASMETALQPWILAWEEQGWLGAAKAWFAGAKRGMSAWWEGEKDFWAAVRDWMSNLPDMLGDAWDGLSSGARALWDNKDRIVQLLQDLATGSVKAFQRGIEALKDALAAIPGLEEIAETFRLLVEKSAEWAGAMNEMVIQSPRILAALGATMLGVVMLTTPNFWAEMIGTGTGFLLPEIILAIIFAIIAFFTVGTGGAALAGRLTAFIARVTTQLTQLGHAAGRVILRMFQGIASIAGKMGDLIRAQRRNRAEKAQGTTDSEIEVTRPVQQRAKMAEGIEDHIKKRDPDVPRKRGIGGAHDKHEFEAALRSEGGEVVSRTPHPDLPGVERVDYRMGALDAAGQPTGELRNQVFTKTVYDPSIVPDGRMMQWGQEAADSAMRANGGSLPREWSGIANNGVRMRGYANTSTGEITSFFPEI</sequence>
<dbReference type="RefSeq" id="WP_090618105.1">
    <property type="nucleotide sequence ID" value="NZ_CP067124.1"/>
</dbReference>
<keyword evidence="1" id="KW-0812">Transmembrane</keyword>
<name>A0A1H8PLQ5_9RHOB</name>
<feature type="transmembrane region" description="Helical" evidence="1">
    <location>
        <begin position="315"/>
        <end position="337"/>
    </location>
</feature>
<evidence type="ECO:0000256" key="1">
    <source>
        <dbReference type="SAM" id="Phobius"/>
    </source>
</evidence>
<dbReference type="EMBL" id="FODE01000104">
    <property type="protein sequence ID" value="SEO42880.1"/>
    <property type="molecule type" value="Genomic_DNA"/>
</dbReference>
<dbReference type="STRING" id="34002.SAMN04489859_11042"/>
<dbReference type="Proteomes" id="UP000199054">
    <property type="component" value="Unassembled WGS sequence"/>
</dbReference>
<feature type="transmembrane region" description="Helical" evidence="1">
    <location>
        <begin position="280"/>
        <end position="300"/>
    </location>
</feature>